<dbReference type="InterPro" id="IPR013087">
    <property type="entry name" value="Znf_C2H2_type"/>
</dbReference>
<keyword evidence="4" id="KW-0862">Zinc</keyword>
<evidence type="ECO:0000256" key="2">
    <source>
        <dbReference type="ARBA" id="ARBA00022737"/>
    </source>
</evidence>
<dbReference type="PROSITE" id="PS50157">
    <property type="entry name" value="ZINC_FINGER_C2H2_2"/>
    <property type="match status" value="2"/>
</dbReference>
<evidence type="ECO:0000256" key="3">
    <source>
        <dbReference type="ARBA" id="ARBA00022771"/>
    </source>
</evidence>
<dbReference type="SUPFAM" id="SSF57667">
    <property type="entry name" value="beta-beta-alpha zinc fingers"/>
    <property type="match status" value="1"/>
</dbReference>
<dbReference type="EMBL" id="JAIWYP010000014">
    <property type="protein sequence ID" value="KAH3709843.1"/>
    <property type="molecule type" value="Genomic_DNA"/>
</dbReference>
<evidence type="ECO:0000256" key="1">
    <source>
        <dbReference type="ARBA" id="ARBA00022723"/>
    </source>
</evidence>
<gene>
    <name evidence="7" type="ORF">DPMN_069308</name>
</gene>
<accession>A0A9D3YZ86</accession>
<dbReference type="InterPro" id="IPR050717">
    <property type="entry name" value="C2H2-ZF_Transcription_Reg"/>
</dbReference>
<organism evidence="7 8">
    <name type="scientific">Dreissena polymorpha</name>
    <name type="common">Zebra mussel</name>
    <name type="synonym">Mytilus polymorpha</name>
    <dbReference type="NCBI Taxonomy" id="45954"/>
    <lineage>
        <taxon>Eukaryota</taxon>
        <taxon>Metazoa</taxon>
        <taxon>Spiralia</taxon>
        <taxon>Lophotrochozoa</taxon>
        <taxon>Mollusca</taxon>
        <taxon>Bivalvia</taxon>
        <taxon>Autobranchia</taxon>
        <taxon>Heteroconchia</taxon>
        <taxon>Euheterodonta</taxon>
        <taxon>Imparidentia</taxon>
        <taxon>Neoheterodontei</taxon>
        <taxon>Myida</taxon>
        <taxon>Dreissenoidea</taxon>
        <taxon>Dreissenidae</taxon>
        <taxon>Dreissena</taxon>
    </lineage>
</organism>
<reference evidence="7" key="1">
    <citation type="journal article" date="2019" name="bioRxiv">
        <title>The Genome of the Zebra Mussel, Dreissena polymorpha: A Resource for Invasive Species Research.</title>
        <authorList>
            <person name="McCartney M.A."/>
            <person name="Auch B."/>
            <person name="Kono T."/>
            <person name="Mallez S."/>
            <person name="Zhang Y."/>
            <person name="Obille A."/>
            <person name="Becker A."/>
            <person name="Abrahante J.E."/>
            <person name="Garbe J."/>
            <person name="Badalamenti J.P."/>
            <person name="Herman A."/>
            <person name="Mangelson H."/>
            <person name="Liachko I."/>
            <person name="Sullivan S."/>
            <person name="Sone E.D."/>
            <person name="Koren S."/>
            <person name="Silverstein K.A.T."/>
            <person name="Beckman K.B."/>
            <person name="Gohl D.M."/>
        </authorList>
    </citation>
    <scope>NUCLEOTIDE SEQUENCE</scope>
    <source>
        <strain evidence="7">Duluth1</strain>
        <tissue evidence="7">Whole animal</tissue>
    </source>
</reference>
<dbReference type="GO" id="GO:0000981">
    <property type="term" value="F:DNA-binding transcription factor activity, RNA polymerase II-specific"/>
    <property type="evidence" value="ECO:0007669"/>
    <property type="project" value="TreeGrafter"/>
</dbReference>
<dbReference type="InterPro" id="IPR036236">
    <property type="entry name" value="Znf_C2H2_sf"/>
</dbReference>
<dbReference type="SMART" id="SM00355">
    <property type="entry name" value="ZnF_C2H2"/>
    <property type="match status" value="2"/>
</dbReference>
<dbReference type="PROSITE" id="PS00028">
    <property type="entry name" value="ZINC_FINGER_C2H2_1"/>
    <property type="match status" value="2"/>
</dbReference>
<evidence type="ECO:0000256" key="5">
    <source>
        <dbReference type="PROSITE-ProRule" id="PRU00042"/>
    </source>
</evidence>
<sequence length="87" mass="10074">MLEKASNRQQCILSSRYWACTNCTLSPIPLGYRYTCQYCGRGFKIHNDLVRHTLIHTGEKPFTCDVCGKKFNRKSNLKTHSLVHLKL</sequence>
<dbReference type="Gene3D" id="3.30.160.60">
    <property type="entry name" value="Classic Zinc Finger"/>
    <property type="match status" value="2"/>
</dbReference>
<proteinExistence type="predicted"/>
<dbReference type="Proteomes" id="UP000828390">
    <property type="component" value="Unassembled WGS sequence"/>
</dbReference>
<dbReference type="GO" id="GO:0005634">
    <property type="term" value="C:nucleus"/>
    <property type="evidence" value="ECO:0007669"/>
    <property type="project" value="TreeGrafter"/>
</dbReference>
<dbReference type="AlphaFoldDB" id="A0A9D3YZ86"/>
<dbReference type="FunFam" id="3.30.160.60:FF:000340">
    <property type="entry name" value="zinc finger protein 473 isoform X1"/>
    <property type="match status" value="1"/>
</dbReference>
<evidence type="ECO:0000256" key="4">
    <source>
        <dbReference type="ARBA" id="ARBA00022833"/>
    </source>
</evidence>
<evidence type="ECO:0000259" key="6">
    <source>
        <dbReference type="PROSITE" id="PS50157"/>
    </source>
</evidence>
<keyword evidence="2" id="KW-0677">Repeat</keyword>
<keyword evidence="1" id="KW-0479">Metal-binding</keyword>
<evidence type="ECO:0000313" key="7">
    <source>
        <dbReference type="EMBL" id="KAH3709843.1"/>
    </source>
</evidence>
<evidence type="ECO:0000313" key="8">
    <source>
        <dbReference type="Proteomes" id="UP000828390"/>
    </source>
</evidence>
<protein>
    <recommendedName>
        <fullName evidence="6">C2H2-type domain-containing protein</fullName>
    </recommendedName>
</protein>
<comment type="caution">
    <text evidence="7">The sequence shown here is derived from an EMBL/GenBank/DDBJ whole genome shotgun (WGS) entry which is preliminary data.</text>
</comment>
<dbReference type="FunFam" id="3.30.160.60:FF:001732">
    <property type="entry name" value="Zgc:162936"/>
    <property type="match status" value="1"/>
</dbReference>
<dbReference type="Pfam" id="PF00096">
    <property type="entry name" value="zf-C2H2"/>
    <property type="match status" value="2"/>
</dbReference>
<dbReference type="GO" id="GO:0000977">
    <property type="term" value="F:RNA polymerase II transcription regulatory region sequence-specific DNA binding"/>
    <property type="evidence" value="ECO:0007669"/>
    <property type="project" value="TreeGrafter"/>
</dbReference>
<keyword evidence="3 5" id="KW-0863">Zinc-finger</keyword>
<feature type="domain" description="C2H2-type" evidence="6">
    <location>
        <begin position="62"/>
        <end position="87"/>
    </location>
</feature>
<dbReference type="GO" id="GO:0008270">
    <property type="term" value="F:zinc ion binding"/>
    <property type="evidence" value="ECO:0007669"/>
    <property type="project" value="UniProtKB-KW"/>
</dbReference>
<dbReference type="GO" id="GO:0005694">
    <property type="term" value="C:chromosome"/>
    <property type="evidence" value="ECO:0007669"/>
    <property type="project" value="UniProtKB-ARBA"/>
</dbReference>
<reference evidence="7" key="2">
    <citation type="submission" date="2020-11" db="EMBL/GenBank/DDBJ databases">
        <authorList>
            <person name="McCartney M.A."/>
            <person name="Auch B."/>
            <person name="Kono T."/>
            <person name="Mallez S."/>
            <person name="Becker A."/>
            <person name="Gohl D.M."/>
            <person name="Silverstein K.A.T."/>
            <person name="Koren S."/>
            <person name="Bechman K.B."/>
            <person name="Herman A."/>
            <person name="Abrahante J.E."/>
            <person name="Garbe J."/>
        </authorList>
    </citation>
    <scope>NUCLEOTIDE SEQUENCE</scope>
    <source>
        <strain evidence="7">Duluth1</strain>
        <tissue evidence="7">Whole animal</tissue>
    </source>
</reference>
<dbReference type="PANTHER" id="PTHR14196:SF12">
    <property type="entry name" value="ZINC FINGER PROTEIN 208-LIKE"/>
    <property type="match status" value="1"/>
</dbReference>
<keyword evidence="8" id="KW-1185">Reference proteome</keyword>
<name>A0A9D3YZ86_DREPO</name>
<dbReference type="GO" id="GO:0045893">
    <property type="term" value="P:positive regulation of DNA-templated transcription"/>
    <property type="evidence" value="ECO:0007669"/>
    <property type="project" value="UniProtKB-ARBA"/>
</dbReference>
<dbReference type="PANTHER" id="PTHR14196">
    <property type="entry name" value="ODD-SKIPPED - RELATED"/>
    <property type="match status" value="1"/>
</dbReference>
<feature type="domain" description="C2H2-type" evidence="6">
    <location>
        <begin position="34"/>
        <end position="61"/>
    </location>
</feature>